<dbReference type="GO" id="GO:0005886">
    <property type="term" value="C:plasma membrane"/>
    <property type="evidence" value="ECO:0007669"/>
    <property type="project" value="UniProtKB-SubCell"/>
</dbReference>
<feature type="domain" description="ABC3 transporter permease C-terminal" evidence="8">
    <location>
        <begin position="237"/>
        <end position="355"/>
    </location>
</feature>
<dbReference type="InterPro" id="IPR003838">
    <property type="entry name" value="ABC3_permease_C"/>
</dbReference>
<keyword evidence="5 7" id="KW-0472">Membrane</keyword>
<feature type="transmembrane region" description="Helical" evidence="7">
    <location>
        <begin position="402"/>
        <end position="424"/>
    </location>
</feature>
<dbReference type="Proteomes" id="UP000290624">
    <property type="component" value="Unassembled WGS sequence"/>
</dbReference>
<evidence type="ECO:0000313" key="10">
    <source>
        <dbReference type="Proteomes" id="UP000290624"/>
    </source>
</evidence>
<dbReference type="InterPro" id="IPR050250">
    <property type="entry name" value="Macrolide_Exporter_MacB"/>
</dbReference>
<evidence type="ECO:0000256" key="2">
    <source>
        <dbReference type="ARBA" id="ARBA00022475"/>
    </source>
</evidence>
<dbReference type="OrthoDB" id="9780560at2"/>
<evidence type="ECO:0000256" key="3">
    <source>
        <dbReference type="ARBA" id="ARBA00022692"/>
    </source>
</evidence>
<keyword evidence="10" id="KW-1185">Reference proteome</keyword>
<comment type="subcellular location">
    <subcellularLocation>
        <location evidence="1">Cell membrane</location>
        <topology evidence="1">Multi-pass membrane protein</topology>
    </subcellularLocation>
</comment>
<feature type="transmembrane region" description="Helical" evidence="7">
    <location>
        <begin position="12"/>
        <end position="32"/>
    </location>
</feature>
<accession>A0A4Q2EI32</accession>
<proteinExistence type="inferred from homology"/>
<feature type="transmembrane region" description="Helical" evidence="7">
    <location>
        <begin position="282"/>
        <end position="305"/>
    </location>
</feature>
<dbReference type="PANTHER" id="PTHR30572:SF4">
    <property type="entry name" value="ABC TRANSPORTER PERMEASE YTRF"/>
    <property type="match status" value="1"/>
</dbReference>
<feature type="transmembrane region" description="Helical" evidence="7">
    <location>
        <begin position="378"/>
        <end position="396"/>
    </location>
</feature>
<sequence>MRTVLREPRRLVSSALAIILGVAFTCATLILGSSLSRSYTDQVAGRVGDASVVVTGSALSPATVKAIGTVPGVTATRPLVEYGTMVGTPEFYVQIVTLPASGKTTVVQGRLPAATGEVVINDDLAQVGHLSVGDKLPWKEGSGDTIVGIVKPGSAATSSTAIPLVLAPDATALRLSGGNYALVMVSGNNPDALVASIKALPGISTDKASVATAADWTAKKVAAYTNNTSVTTYVLLIFGVIAFFVAALVISNTFSILVAQNTRRLALLRCLGASRAQTFRQVLSEAFLTAAVAGLIGLGVGWGLVSLLPLLAPSVFGAEAMTPDAVALIAPWLAGVVVTVAAAALPARAATRVPPLAALRPDLAPASGRAIGAFRTTMGILTFVAGGAGLVAAAVIGKETGVLIGVVAGVLNFAGVLLLGPWWIPAAAAALGRPFRGHIVGQLAGENTRRTPRRAAATAGALLIGTTLVSMVLTGAAIANTTIQDTVDRRHPVEILIYGDVTSQLTQRVAAVKGVAAAVDATVADGTVEANGKSTQVMAIGLTTAQATTLGWASAENLAPDEIAMGSSTIANGATVNLTIGGRAIPLRARIVPQAAMTAVNPAVLSTPGAETSKVMLVKPTADANPATLLGDIGTALDGASVTITSAHAEREMIAQSFAAVLAVVLGLLGVSVLISLVGVGNTLGLSVLERRRETALLRALGLDASAVKRLLGGEALLLGGVASVAGVLLGIGYGIAGMEAMLGKETAVTIGIPYAQLLLLIGLTLGLAWIASVLPAGRAASVSPATALAQE</sequence>
<name>A0A4Q2EI32_9ACTN</name>
<evidence type="ECO:0000259" key="8">
    <source>
        <dbReference type="Pfam" id="PF02687"/>
    </source>
</evidence>
<keyword evidence="3 7" id="KW-0812">Transmembrane</keyword>
<dbReference type="AlphaFoldDB" id="A0A4Q2EI32"/>
<gene>
    <name evidence="9" type="ORF">C1706_06660</name>
</gene>
<feature type="transmembrane region" description="Helical" evidence="7">
    <location>
        <begin position="325"/>
        <end position="345"/>
    </location>
</feature>
<comment type="similarity">
    <text evidence="6">Belongs to the ABC-4 integral membrane protein family.</text>
</comment>
<dbReference type="EMBL" id="PPCV01000004">
    <property type="protein sequence ID" value="RXW32242.1"/>
    <property type="molecule type" value="Genomic_DNA"/>
</dbReference>
<evidence type="ECO:0000256" key="5">
    <source>
        <dbReference type="ARBA" id="ARBA00023136"/>
    </source>
</evidence>
<protein>
    <recommendedName>
        <fullName evidence="8">ABC3 transporter permease C-terminal domain-containing protein</fullName>
    </recommendedName>
</protein>
<keyword evidence="4 7" id="KW-1133">Transmembrane helix</keyword>
<dbReference type="GO" id="GO:0022857">
    <property type="term" value="F:transmembrane transporter activity"/>
    <property type="evidence" value="ECO:0007669"/>
    <property type="project" value="TreeGrafter"/>
</dbReference>
<comment type="caution">
    <text evidence="9">The sequence shown here is derived from an EMBL/GenBank/DDBJ whole genome shotgun (WGS) entry which is preliminary data.</text>
</comment>
<evidence type="ECO:0000256" key="1">
    <source>
        <dbReference type="ARBA" id="ARBA00004651"/>
    </source>
</evidence>
<keyword evidence="2" id="KW-1003">Cell membrane</keyword>
<evidence type="ECO:0000256" key="7">
    <source>
        <dbReference type="SAM" id="Phobius"/>
    </source>
</evidence>
<feature type="transmembrane region" description="Helical" evidence="7">
    <location>
        <begin position="459"/>
        <end position="479"/>
    </location>
</feature>
<reference evidence="9 10" key="1">
    <citation type="submission" date="2018-01" db="EMBL/GenBank/DDBJ databases">
        <title>Lactibacter flavus gen. nov., sp. nov., a novel bacterium of the family Propionibacteriaceae isolated from raw milk and dairy products.</title>
        <authorList>
            <person name="Wenning M."/>
            <person name="Breitenwieser F."/>
            <person name="Huptas C."/>
            <person name="von Neubeck M."/>
            <person name="Busse H.-J."/>
            <person name="Scherer S."/>
        </authorList>
    </citation>
    <scope>NUCLEOTIDE SEQUENCE [LARGE SCALE GENOMIC DNA]</scope>
    <source>
        <strain evidence="9 10">VG341</strain>
    </source>
</reference>
<feature type="domain" description="ABC3 transporter permease C-terminal" evidence="8">
    <location>
        <begin position="668"/>
        <end position="785"/>
    </location>
</feature>
<dbReference type="PANTHER" id="PTHR30572">
    <property type="entry name" value="MEMBRANE COMPONENT OF TRANSPORTER-RELATED"/>
    <property type="match status" value="1"/>
</dbReference>
<dbReference type="Pfam" id="PF02687">
    <property type="entry name" value="FtsX"/>
    <property type="match status" value="2"/>
</dbReference>
<feature type="transmembrane region" description="Helical" evidence="7">
    <location>
        <begin position="658"/>
        <end position="689"/>
    </location>
</feature>
<feature type="transmembrane region" description="Helical" evidence="7">
    <location>
        <begin position="233"/>
        <end position="259"/>
    </location>
</feature>
<evidence type="ECO:0000256" key="4">
    <source>
        <dbReference type="ARBA" id="ARBA00022989"/>
    </source>
</evidence>
<organism evidence="9 10">
    <name type="scientific">Propioniciclava flava</name>
    <dbReference type="NCBI Taxonomy" id="2072026"/>
    <lineage>
        <taxon>Bacteria</taxon>
        <taxon>Bacillati</taxon>
        <taxon>Actinomycetota</taxon>
        <taxon>Actinomycetes</taxon>
        <taxon>Propionibacteriales</taxon>
        <taxon>Propionibacteriaceae</taxon>
        <taxon>Propioniciclava</taxon>
    </lineage>
</organism>
<evidence type="ECO:0000313" key="9">
    <source>
        <dbReference type="EMBL" id="RXW32242.1"/>
    </source>
</evidence>
<evidence type="ECO:0000256" key="6">
    <source>
        <dbReference type="ARBA" id="ARBA00038076"/>
    </source>
</evidence>
<feature type="transmembrane region" description="Helical" evidence="7">
    <location>
        <begin position="756"/>
        <end position="775"/>
    </location>
</feature>
<feature type="transmembrane region" description="Helical" evidence="7">
    <location>
        <begin position="716"/>
        <end position="736"/>
    </location>
</feature>